<gene>
    <name evidence="1" type="ORF">LTR97_005848</name>
</gene>
<dbReference type="PANTHER" id="PTHR42085">
    <property type="entry name" value="F-BOX DOMAIN-CONTAINING PROTEIN"/>
    <property type="match status" value="1"/>
</dbReference>
<comment type="caution">
    <text evidence="1">The sequence shown here is derived from an EMBL/GenBank/DDBJ whole genome shotgun (WGS) entry which is preliminary data.</text>
</comment>
<dbReference type="PANTHER" id="PTHR42085:SF1">
    <property type="entry name" value="F-BOX DOMAIN-CONTAINING PROTEIN"/>
    <property type="match status" value="1"/>
</dbReference>
<reference evidence="1" key="1">
    <citation type="submission" date="2023-08" db="EMBL/GenBank/DDBJ databases">
        <title>Black Yeasts Isolated from many extreme environments.</title>
        <authorList>
            <person name="Coleine C."/>
            <person name="Stajich J.E."/>
            <person name="Selbmann L."/>
        </authorList>
    </citation>
    <scope>NUCLEOTIDE SEQUENCE</scope>
    <source>
        <strain evidence="1">CCFEE 5810</strain>
    </source>
</reference>
<dbReference type="Proteomes" id="UP001310594">
    <property type="component" value="Unassembled WGS sequence"/>
</dbReference>
<dbReference type="InterPro" id="IPR038883">
    <property type="entry name" value="AN11006-like"/>
</dbReference>
<proteinExistence type="predicted"/>
<evidence type="ECO:0000313" key="2">
    <source>
        <dbReference type="Proteomes" id="UP001310594"/>
    </source>
</evidence>
<name>A0AAN7VSG3_9PEZI</name>
<accession>A0AAN7VSG3</accession>
<protein>
    <submittedName>
        <fullName evidence="1">Uncharacterized protein</fullName>
    </submittedName>
</protein>
<sequence>MTNTGNITKAGWLYEANYPQWKERMTALKALKDFDAPPNDFGYDLEVLAISQEITPYFLGRIPDSSRSTTWQFLRVIEEHAHSFPLLMLPPEIRIQIYRHFFDYHNKCRYGGDEGLGLRVYGDGSLEPSAIAPILAVSRDVRREALPVFFSRSTFYVEHEDTSYGELAPALCLWTKGLKTGVRHLHEMRVQPELYLWDYDYLFDGDVVLAFSPQAGLHIHKCDGMADDWAAQLQTHVAEVEASRKALGLQGESIIMAFTTRTELWDFDSGSFAAQGPT</sequence>
<dbReference type="EMBL" id="JAVRQU010000008">
    <property type="protein sequence ID" value="KAK5699717.1"/>
    <property type="molecule type" value="Genomic_DNA"/>
</dbReference>
<dbReference type="AlphaFoldDB" id="A0AAN7VSG3"/>
<organism evidence="1 2">
    <name type="scientific">Elasticomyces elasticus</name>
    <dbReference type="NCBI Taxonomy" id="574655"/>
    <lineage>
        <taxon>Eukaryota</taxon>
        <taxon>Fungi</taxon>
        <taxon>Dikarya</taxon>
        <taxon>Ascomycota</taxon>
        <taxon>Pezizomycotina</taxon>
        <taxon>Dothideomycetes</taxon>
        <taxon>Dothideomycetidae</taxon>
        <taxon>Mycosphaerellales</taxon>
        <taxon>Teratosphaeriaceae</taxon>
        <taxon>Elasticomyces</taxon>
    </lineage>
</organism>
<evidence type="ECO:0000313" key="1">
    <source>
        <dbReference type="EMBL" id="KAK5699717.1"/>
    </source>
</evidence>